<sequence length="246" mass="28415">MFCKYTALPVEENQQRKTFWCLGDILSWSGDPGLQLHIVAIPEAANSPRCCGIQKKSYWETFQKTVKNDGHLTTRYVVPPQPAVPRLEGQEVGQVKRGRVYATERRRQRRRLEQRRRAEVGSRQETKQRPPLSRQPHSHFPHNPAFPHHRPLVRTTRPSSLLDDNPILRVPTATYLLRLFGNNLLPVYPTNINRYQYSMGHVINWFLSEVGWLNYSMSYLSVTAKPLLMSPPSNSDDLGVLETVLF</sequence>
<protein>
    <submittedName>
        <fullName evidence="2">Uncharacterized protein</fullName>
    </submittedName>
</protein>
<feature type="compositionally biased region" description="Basic and acidic residues" evidence="1">
    <location>
        <begin position="115"/>
        <end position="128"/>
    </location>
</feature>
<reference evidence="2 3" key="1">
    <citation type="submission" date="2024-07" db="EMBL/GenBank/DDBJ databases">
        <title>Chromosome-level genome assembly of the water stick insect Ranatra chinensis (Heteroptera: Nepidae).</title>
        <authorList>
            <person name="Liu X."/>
        </authorList>
    </citation>
    <scope>NUCLEOTIDE SEQUENCE [LARGE SCALE GENOMIC DNA]</scope>
    <source>
        <strain evidence="2">Cailab_2021Rc</strain>
        <tissue evidence="2">Muscle</tissue>
    </source>
</reference>
<name>A0ABD0YWE2_9HEMI</name>
<comment type="caution">
    <text evidence="2">The sequence shown here is derived from an EMBL/GenBank/DDBJ whole genome shotgun (WGS) entry which is preliminary data.</text>
</comment>
<dbReference type="Proteomes" id="UP001558652">
    <property type="component" value="Unassembled WGS sequence"/>
</dbReference>
<evidence type="ECO:0000256" key="1">
    <source>
        <dbReference type="SAM" id="MobiDB-lite"/>
    </source>
</evidence>
<organism evidence="2 3">
    <name type="scientific">Ranatra chinensis</name>
    <dbReference type="NCBI Taxonomy" id="642074"/>
    <lineage>
        <taxon>Eukaryota</taxon>
        <taxon>Metazoa</taxon>
        <taxon>Ecdysozoa</taxon>
        <taxon>Arthropoda</taxon>
        <taxon>Hexapoda</taxon>
        <taxon>Insecta</taxon>
        <taxon>Pterygota</taxon>
        <taxon>Neoptera</taxon>
        <taxon>Paraneoptera</taxon>
        <taxon>Hemiptera</taxon>
        <taxon>Heteroptera</taxon>
        <taxon>Panheteroptera</taxon>
        <taxon>Nepomorpha</taxon>
        <taxon>Nepidae</taxon>
        <taxon>Ranatrinae</taxon>
        <taxon>Ranatra</taxon>
    </lineage>
</organism>
<dbReference type="EMBL" id="JBFDAA010000001">
    <property type="protein sequence ID" value="KAL1140267.1"/>
    <property type="molecule type" value="Genomic_DNA"/>
</dbReference>
<evidence type="ECO:0000313" key="3">
    <source>
        <dbReference type="Proteomes" id="UP001558652"/>
    </source>
</evidence>
<keyword evidence="3" id="KW-1185">Reference proteome</keyword>
<feature type="region of interest" description="Disordered" evidence="1">
    <location>
        <begin position="104"/>
        <end position="152"/>
    </location>
</feature>
<proteinExistence type="predicted"/>
<gene>
    <name evidence="2" type="ORF">AAG570_000199</name>
</gene>
<accession>A0ABD0YWE2</accession>
<dbReference type="AlphaFoldDB" id="A0ABD0YWE2"/>
<evidence type="ECO:0000313" key="2">
    <source>
        <dbReference type="EMBL" id="KAL1140267.1"/>
    </source>
</evidence>